<keyword evidence="11" id="KW-1185">Reference proteome</keyword>
<dbReference type="SUPFAM" id="SSF52172">
    <property type="entry name" value="CheY-like"/>
    <property type="match status" value="1"/>
</dbReference>
<dbReference type="PROSITE" id="PS51755">
    <property type="entry name" value="OMPR_PHOB"/>
    <property type="match status" value="1"/>
</dbReference>
<dbReference type="InterPro" id="IPR036388">
    <property type="entry name" value="WH-like_DNA-bd_sf"/>
</dbReference>
<dbReference type="PANTHER" id="PTHR48111:SF67">
    <property type="entry name" value="TRANSCRIPTIONAL REGULATORY PROTEIN TCTD"/>
    <property type="match status" value="1"/>
</dbReference>
<protein>
    <submittedName>
        <fullName evidence="10">Transcriptional regulator</fullName>
    </submittedName>
</protein>
<dbReference type="PANTHER" id="PTHR48111">
    <property type="entry name" value="REGULATOR OF RPOS"/>
    <property type="match status" value="1"/>
</dbReference>
<dbReference type="CDD" id="cd00383">
    <property type="entry name" value="trans_reg_C"/>
    <property type="match status" value="1"/>
</dbReference>
<dbReference type="SMART" id="SM00448">
    <property type="entry name" value="REC"/>
    <property type="match status" value="1"/>
</dbReference>
<feature type="DNA-binding region" description="OmpR/PhoB-type" evidence="7">
    <location>
        <begin position="124"/>
        <end position="220"/>
    </location>
</feature>
<dbReference type="Gene3D" id="6.10.250.690">
    <property type="match status" value="1"/>
</dbReference>
<dbReference type="GO" id="GO:0000156">
    <property type="term" value="F:phosphorelay response regulator activity"/>
    <property type="evidence" value="ECO:0007669"/>
    <property type="project" value="TreeGrafter"/>
</dbReference>
<dbReference type="GO" id="GO:0032993">
    <property type="term" value="C:protein-DNA complex"/>
    <property type="evidence" value="ECO:0007669"/>
    <property type="project" value="TreeGrafter"/>
</dbReference>
<dbReference type="PROSITE" id="PS50110">
    <property type="entry name" value="RESPONSE_REGULATORY"/>
    <property type="match status" value="1"/>
</dbReference>
<dbReference type="SMART" id="SM00862">
    <property type="entry name" value="Trans_reg_C"/>
    <property type="match status" value="1"/>
</dbReference>
<accession>A0A5E4X4N4</accession>
<dbReference type="CDD" id="cd17624">
    <property type="entry name" value="REC_OmpR_PmrA-like"/>
    <property type="match status" value="1"/>
</dbReference>
<dbReference type="GeneID" id="300405677"/>
<gene>
    <name evidence="10" type="ORF">PPN31114_03673</name>
</gene>
<dbReference type="Gene3D" id="1.10.10.10">
    <property type="entry name" value="Winged helix-like DNA-binding domain superfamily/Winged helix DNA-binding domain"/>
    <property type="match status" value="1"/>
</dbReference>
<dbReference type="InterPro" id="IPR001867">
    <property type="entry name" value="OmpR/PhoB-type_DNA-bd"/>
</dbReference>
<dbReference type="EMBL" id="CABPSK010000003">
    <property type="protein sequence ID" value="VVE31264.1"/>
    <property type="molecule type" value="Genomic_DNA"/>
</dbReference>
<dbReference type="GO" id="GO:0000976">
    <property type="term" value="F:transcription cis-regulatory region binding"/>
    <property type="evidence" value="ECO:0007669"/>
    <property type="project" value="TreeGrafter"/>
</dbReference>
<evidence type="ECO:0000256" key="1">
    <source>
        <dbReference type="ARBA" id="ARBA00022553"/>
    </source>
</evidence>
<feature type="modified residue" description="4-aspartylphosphate" evidence="6">
    <location>
        <position position="51"/>
    </location>
</feature>
<dbReference type="AlphaFoldDB" id="A0A5E4X4N4"/>
<dbReference type="InterPro" id="IPR011006">
    <property type="entry name" value="CheY-like_superfamily"/>
</dbReference>
<dbReference type="Proteomes" id="UP000366945">
    <property type="component" value="Unassembled WGS sequence"/>
</dbReference>
<keyword evidence="4 7" id="KW-0238">DNA-binding</keyword>
<dbReference type="Pfam" id="PF00072">
    <property type="entry name" value="Response_reg"/>
    <property type="match status" value="1"/>
</dbReference>
<keyword evidence="3" id="KW-0805">Transcription regulation</keyword>
<feature type="domain" description="OmpR/PhoB-type" evidence="9">
    <location>
        <begin position="124"/>
        <end position="220"/>
    </location>
</feature>
<organism evidence="10 11">
    <name type="scientific">Pandoraea pneumonica</name>
    <dbReference type="NCBI Taxonomy" id="2508299"/>
    <lineage>
        <taxon>Bacteria</taxon>
        <taxon>Pseudomonadati</taxon>
        <taxon>Pseudomonadota</taxon>
        <taxon>Betaproteobacteria</taxon>
        <taxon>Burkholderiales</taxon>
        <taxon>Burkholderiaceae</taxon>
        <taxon>Pandoraea</taxon>
    </lineage>
</organism>
<evidence type="ECO:0000256" key="5">
    <source>
        <dbReference type="ARBA" id="ARBA00023163"/>
    </source>
</evidence>
<feature type="domain" description="Response regulatory" evidence="8">
    <location>
        <begin position="2"/>
        <end position="116"/>
    </location>
</feature>
<dbReference type="Gene3D" id="3.40.50.2300">
    <property type="match status" value="1"/>
</dbReference>
<evidence type="ECO:0000313" key="11">
    <source>
        <dbReference type="Proteomes" id="UP000366945"/>
    </source>
</evidence>
<evidence type="ECO:0000313" key="10">
    <source>
        <dbReference type="EMBL" id="VVE31264.1"/>
    </source>
</evidence>
<keyword evidence="5" id="KW-0804">Transcription</keyword>
<name>A0A5E4X4N4_9BURK</name>
<dbReference type="InterPro" id="IPR001789">
    <property type="entry name" value="Sig_transdc_resp-reg_receiver"/>
</dbReference>
<dbReference type="FunFam" id="3.40.50.2300:FF:000002">
    <property type="entry name" value="DNA-binding response regulator PhoP"/>
    <property type="match status" value="1"/>
</dbReference>
<evidence type="ECO:0000256" key="2">
    <source>
        <dbReference type="ARBA" id="ARBA00023012"/>
    </source>
</evidence>
<evidence type="ECO:0000256" key="3">
    <source>
        <dbReference type="ARBA" id="ARBA00023015"/>
    </source>
</evidence>
<dbReference type="InterPro" id="IPR039420">
    <property type="entry name" value="WalR-like"/>
</dbReference>
<evidence type="ECO:0000256" key="7">
    <source>
        <dbReference type="PROSITE-ProRule" id="PRU01091"/>
    </source>
</evidence>
<proteinExistence type="predicted"/>
<evidence type="ECO:0000259" key="8">
    <source>
        <dbReference type="PROSITE" id="PS50110"/>
    </source>
</evidence>
<dbReference type="RefSeq" id="WP_150680886.1">
    <property type="nucleotide sequence ID" value="NZ_CABPSK010000003.1"/>
</dbReference>
<evidence type="ECO:0000256" key="6">
    <source>
        <dbReference type="PROSITE-ProRule" id="PRU00169"/>
    </source>
</evidence>
<dbReference type="Pfam" id="PF00486">
    <property type="entry name" value="Trans_reg_C"/>
    <property type="match status" value="1"/>
</dbReference>
<dbReference type="GO" id="GO:0006355">
    <property type="term" value="P:regulation of DNA-templated transcription"/>
    <property type="evidence" value="ECO:0007669"/>
    <property type="project" value="InterPro"/>
</dbReference>
<evidence type="ECO:0000256" key="4">
    <source>
        <dbReference type="ARBA" id="ARBA00023125"/>
    </source>
</evidence>
<dbReference type="OrthoDB" id="9802426at2"/>
<reference evidence="10 11" key="1">
    <citation type="submission" date="2019-08" db="EMBL/GenBank/DDBJ databases">
        <authorList>
            <person name="Peeters C."/>
        </authorList>
    </citation>
    <scope>NUCLEOTIDE SEQUENCE [LARGE SCALE GENOMIC DNA]</scope>
    <source>
        <strain evidence="10 11">LMG 31114</strain>
    </source>
</reference>
<sequence>MKLLLVEDNAELAHWVITLLRDEHFAVDCAEHGEAAEVMLTTQLYDAVLLDMRLPGMSGKEVLARLRRRCDNVPVLMLTAHGSTDDKVSCLNAGADDYVVKPFDARELVARIRALIRRQSSNRSGEMRCGDLQYLFGAREFRHNGTPIALRRREHALLEALMFRQDKAVSKVLLMESVFSHDDEPSVDAIDLYVHRLRKHLAPSTARILTLRGFGYVLREHVMADAILAP</sequence>
<dbReference type="GO" id="GO:0005829">
    <property type="term" value="C:cytosol"/>
    <property type="evidence" value="ECO:0007669"/>
    <property type="project" value="TreeGrafter"/>
</dbReference>
<keyword evidence="2" id="KW-0902">Two-component regulatory system</keyword>
<keyword evidence="1 6" id="KW-0597">Phosphoprotein</keyword>
<evidence type="ECO:0000259" key="9">
    <source>
        <dbReference type="PROSITE" id="PS51755"/>
    </source>
</evidence>